<accession>A0A9D3ZVM8</accession>
<name>A0A9D3ZVM8_9ROSI</name>
<gene>
    <name evidence="2" type="ORF">J1N35_024823</name>
</gene>
<protein>
    <submittedName>
        <fullName evidence="2">Uncharacterized protein</fullName>
    </submittedName>
</protein>
<dbReference type="Proteomes" id="UP000828251">
    <property type="component" value="Unassembled WGS sequence"/>
</dbReference>
<dbReference type="EMBL" id="JAIQCV010000008">
    <property type="protein sequence ID" value="KAH1072495.1"/>
    <property type="molecule type" value="Genomic_DNA"/>
</dbReference>
<evidence type="ECO:0000313" key="3">
    <source>
        <dbReference type="Proteomes" id="UP000828251"/>
    </source>
</evidence>
<reference evidence="2 3" key="1">
    <citation type="journal article" date="2021" name="Plant Biotechnol. J.">
        <title>Multi-omics assisted identification of the key and species-specific regulatory components of drought-tolerant mechanisms in Gossypium stocksii.</title>
        <authorList>
            <person name="Yu D."/>
            <person name="Ke L."/>
            <person name="Zhang D."/>
            <person name="Wu Y."/>
            <person name="Sun Y."/>
            <person name="Mei J."/>
            <person name="Sun J."/>
            <person name="Sun Y."/>
        </authorList>
    </citation>
    <scope>NUCLEOTIDE SEQUENCE [LARGE SCALE GENOMIC DNA]</scope>
    <source>
        <strain evidence="3">cv. E1</strain>
        <tissue evidence="2">Leaf</tissue>
    </source>
</reference>
<dbReference type="AlphaFoldDB" id="A0A9D3ZVM8"/>
<evidence type="ECO:0000313" key="2">
    <source>
        <dbReference type="EMBL" id="KAH1072495.1"/>
    </source>
</evidence>
<sequence length="65" mass="7494">MACPSRVNAANADVDDKETRRSTHMHVRSYVARPWKVRCKNYMQLYHSFGERVATIQVSVLIADL</sequence>
<organism evidence="2 3">
    <name type="scientific">Gossypium stocksii</name>
    <dbReference type="NCBI Taxonomy" id="47602"/>
    <lineage>
        <taxon>Eukaryota</taxon>
        <taxon>Viridiplantae</taxon>
        <taxon>Streptophyta</taxon>
        <taxon>Embryophyta</taxon>
        <taxon>Tracheophyta</taxon>
        <taxon>Spermatophyta</taxon>
        <taxon>Magnoliopsida</taxon>
        <taxon>eudicotyledons</taxon>
        <taxon>Gunneridae</taxon>
        <taxon>Pentapetalae</taxon>
        <taxon>rosids</taxon>
        <taxon>malvids</taxon>
        <taxon>Malvales</taxon>
        <taxon>Malvaceae</taxon>
        <taxon>Malvoideae</taxon>
        <taxon>Gossypium</taxon>
    </lineage>
</organism>
<evidence type="ECO:0000256" key="1">
    <source>
        <dbReference type="SAM" id="MobiDB-lite"/>
    </source>
</evidence>
<feature type="region of interest" description="Disordered" evidence="1">
    <location>
        <begin position="1"/>
        <end position="20"/>
    </location>
</feature>
<keyword evidence="3" id="KW-1185">Reference proteome</keyword>
<comment type="caution">
    <text evidence="2">The sequence shown here is derived from an EMBL/GenBank/DDBJ whole genome shotgun (WGS) entry which is preliminary data.</text>
</comment>
<proteinExistence type="predicted"/>